<feature type="region of interest" description="Disordered" evidence="1">
    <location>
        <begin position="212"/>
        <end position="236"/>
    </location>
</feature>
<dbReference type="GO" id="GO:0051301">
    <property type="term" value="P:cell division"/>
    <property type="evidence" value="ECO:0007669"/>
    <property type="project" value="InterPro"/>
</dbReference>
<evidence type="ECO:0000256" key="1">
    <source>
        <dbReference type="SAM" id="MobiDB-lite"/>
    </source>
</evidence>
<dbReference type="GO" id="GO:0007059">
    <property type="term" value="P:chromosome segregation"/>
    <property type="evidence" value="ECO:0007669"/>
    <property type="project" value="InterPro"/>
</dbReference>
<reference evidence="2" key="1">
    <citation type="submission" date="2023-02" db="EMBL/GenBank/DDBJ databases">
        <title>Identification and recombinant expression of a fungal hydrolase from Papiliotrema laurentii that hydrolyzes apple cutin and clears colloidal polyester polyurethane.</title>
        <authorList>
            <consortium name="DOE Joint Genome Institute"/>
            <person name="Roman V.A."/>
            <person name="Bojanowski C."/>
            <person name="Crable B.R."/>
            <person name="Wagner D.N."/>
            <person name="Hung C.S."/>
            <person name="Nadeau L.J."/>
            <person name="Schratz L."/>
            <person name="Haridas S."/>
            <person name="Pangilinan J."/>
            <person name="Lipzen A."/>
            <person name="Na H."/>
            <person name="Yan M."/>
            <person name="Ng V."/>
            <person name="Grigoriev I.V."/>
            <person name="Spatafora J.W."/>
            <person name="Barlow D."/>
            <person name="Biffinger J."/>
            <person name="Kelley-Loughnane N."/>
            <person name="Varaljay V.A."/>
            <person name="Crookes-Goodson W.J."/>
        </authorList>
    </citation>
    <scope>NUCLEOTIDE SEQUENCE</scope>
    <source>
        <strain evidence="2">5307AH</strain>
    </source>
</reference>
<dbReference type="Proteomes" id="UP001182556">
    <property type="component" value="Unassembled WGS sequence"/>
</dbReference>
<organism evidence="2 3">
    <name type="scientific">Papiliotrema laurentii</name>
    <name type="common">Cryptococcus laurentii</name>
    <dbReference type="NCBI Taxonomy" id="5418"/>
    <lineage>
        <taxon>Eukaryota</taxon>
        <taxon>Fungi</taxon>
        <taxon>Dikarya</taxon>
        <taxon>Basidiomycota</taxon>
        <taxon>Agaricomycotina</taxon>
        <taxon>Tremellomycetes</taxon>
        <taxon>Tremellales</taxon>
        <taxon>Rhynchogastremaceae</taxon>
        <taxon>Papiliotrema</taxon>
    </lineage>
</organism>
<dbReference type="AlphaFoldDB" id="A0AAD9FWA0"/>
<feature type="compositionally biased region" description="Polar residues" evidence="1">
    <location>
        <begin position="150"/>
        <end position="160"/>
    </location>
</feature>
<sequence>MSTRRTSTRLSTGHQETQQDSMSVARKRGGSSEEVMFPSAEEKKKRRKEAKKQPMFKPQPVHNSSDTPPDEEPIDLPPPPSEKRIARRRESTRAIRERAASTSPTRDREAGPVKRQKLMGLSDPSKSAQSQPSSSSLTQSLVSANAEAGPSNSTSVTGNSMAPPATTGFVRKTRKSMRGMSFGQVGEGSLDSVVPIPENETPMIRKNKELREAQSRRSSFGMRGQRASSSLGRGEISIPHPSVDHKLFFTHLGSSMPEPIRARHLIAWCAKRAVDDETGKKSKTKGKDRTSDGDRIVKEIMDEVIMSLGKGNIDTNVFAQVPSGCTGMLRPHPRNVANRELHDQAEAVIKRSKEENNQWARLVNHTNTRLHATINRMKEKKAKDELPDVTGTGWMEDALKLADGILAEGDGDLTKMGEFEDVEFKVDSLLSSTHVAVQYSRQSQLFLDGIFSSLAADLRGRENPATTSRPADTDVPDTVTLLSTAGASNTGTKDKGKGKDPLFMLRALASADSKLQNDEAIAAAAKVAPIAPVSAASASGLNASVGPGVTATPRRIGQATPRRVGQGERQHGPTPRSVRGVKVAEEAE</sequence>
<proteinExistence type="predicted"/>
<dbReference type="PANTHER" id="PTHR14778:SF2">
    <property type="entry name" value="KINETOCHORE-ASSOCIATED PROTEIN DSN1 HOMOLOG"/>
    <property type="match status" value="1"/>
</dbReference>
<name>A0AAD9FWA0_PAPLA</name>
<dbReference type="GO" id="GO:0000444">
    <property type="term" value="C:MIS12/MIND type complex"/>
    <property type="evidence" value="ECO:0007669"/>
    <property type="project" value="InterPro"/>
</dbReference>
<keyword evidence="3" id="KW-1185">Reference proteome</keyword>
<dbReference type="PANTHER" id="PTHR14778">
    <property type="entry name" value="KINETOCHORE-ASSOCIATED PROTEIN DSN1 HOMOLOG"/>
    <property type="match status" value="1"/>
</dbReference>
<feature type="compositionally biased region" description="Basic and acidic residues" evidence="1">
    <location>
        <begin position="81"/>
        <end position="112"/>
    </location>
</feature>
<feature type="compositionally biased region" description="Low complexity" evidence="1">
    <location>
        <begin position="1"/>
        <end position="12"/>
    </location>
</feature>
<feature type="compositionally biased region" description="Polar residues" evidence="1">
    <location>
        <begin position="13"/>
        <end position="22"/>
    </location>
</feature>
<protein>
    <submittedName>
        <fullName evidence="2">Mis12-Mtw1 protein family-domain-containing protein</fullName>
    </submittedName>
</protein>
<feature type="compositionally biased region" description="Low complexity" evidence="1">
    <location>
        <begin position="122"/>
        <end position="144"/>
    </location>
</feature>
<dbReference type="InterPro" id="IPR013218">
    <property type="entry name" value="Dsn1/Mis13"/>
</dbReference>
<dbReference type="Pfam" id="PF08202">
    <property type="entry name" value="MIS13"/>
    <property type="match status" value="1"/>
</dbReference>
<evidence type="ECO:0000313" key="2">
    <source>
        <dbReference type="EMBL" id="KAK1927311.1"/>
    </source>
</evidence>
<accession>A0AAD9FWA0</accession>
<feature type="region of interest" description="Disordered" evidence="1">
    <location>
        <begin position="1"/>
        <end position="174"/>
    </location>
</feature>
<comment type="caution">
    <text evidence="2">The sequence shown here is derived from an EMBL/GenBank/DDBJ whole genome shotgun (WGS) entry which is preliminary data.</text>
</comment>
<gene>
    <name evidence="2" type="ORF">DB88DRAFT_477584</name>
</gene>
<feature type="region of interest" description="Disordered" evidence="1">
    <location>
        <begin position="541"/>
        <end position="588"/>
    </location>
</feature>
<dbReference type="EMBL" id="JAODAN010000001">
    <property type="protein sequence ID" value="KAK1927311.1"/>
    <property type="molecule type" value="Genomic_DNA"/>
</dbReference>
<evidence type="ECO:0000313" key="3">
    <source>
        <dbReference type="Proteomes" id="UP001182556"/>
    </source>
</evidence>